<keyword evidence="3" id="KW-0547">Nucleotide-binding</keyword>
<dbReference type="EMBL" id="FQVM01000004">
    <property type="protein sequence ID" value="SHE52971.1"/>
    <property type="molecule type" value="Genomic_DNA"/>
</dbReference>
<dbReference type="PANTHER" id="PTHR43394">
    <property type="entry name" value="ATP-DEPENDENT PERMEASE MDL1, MITOCHONDRIAL"/>
    <property type="match status" value="1"/>
</dbReference>
<evidence type="ECO:0000256" key="1">
    <source>
        <dbReference type="ARBA" id="ARBA00004651"/>
    </source>
</evidence>
<keyword evidence="2 7" id="KW-0812">Transmembrane</keyword>
<dbReference type="SUPFAM" id="SSF90123">
    <property type="entry name" value="ABC transporter transmembrane region"/>
    <property type="match status" value="1"/>
</dbReference>
<dbReference type="Pfam" id="PF00005">
    <property type="entry name" value="ABC_tran"/>
    <property type="match status" value="1"/>
</dbReference>
<dbReference type="SUPFAM" id="SSF52540">
    <property type="entry name" value="P-loop containing nucleoside triphosphate hydrolases"/>
    <property type="match status" value="1"/>
</dbReference>
<gene>
    <name evidence="10" type="ORF">SAMN05443638_10488</name>
</gene>
<evidence type="ECO:0000256" key="7">
    <source>
        <dbReference type="SAM" id="Phobius"/>
    </source>
</evidence>
<keyword evidence="6 7" id="KW-0472">Membrane</keyword>
<evidence type="ECO:0000256" key="3">
    <source>
        <dbReference type="ARBA" id="ARBA00022741"/>
    </source>
</evidence>
<evidence type="ECO:0000256" key="6">
    <source>
        <dbReference type="ARBA" id="ARBA00023136"/>
    </source>
</evidence>
<dbReference type="PROSITE" id="PS50929">
    <property type="entry name" value="ABC_TM1F"/>
    <property type="match status" value="1"/>
</dbReference>
<dbReference type="InterPro" id="IPR017871">
    <property type="entry name" value="ABC_transporter-like_CS"/>
</dbReference>
<evidence type="ECO:0000256" key="5">
    <source>
        <dbReference type="ARBA" id="ARBA00022989"/>
    </source>
</evidence>
<dbReference type="PROSITE" id="PS50893">
    <property type="entry name" value="ABC_TRANSPORTER_2"/>
    <property type="match status" value="1"/>
</dbReference>
<evidence type="ECO:0000259" key="8">
    <source>
        <dbReference type="PROSITE" id="PS50893"/>
    </source>
</evidence>
<evidence type="ECO:0000313" key="10">
    <source>
        <dbReference type="EMBL" id="SHE52971.1"/>
    </source>
</evidence>
<dbReference type="OrthoDB" id="9762778at2"/>
<dbReference type="CDD" id="cd18549">
    <property type="entry name" value="ABC_6TM_YwjA_like"/>
    <property type="match status" value="1"/>
</dbReference>
<keyword evidence="4 10" id="KW-0067">ATP-binding</keyword>
<evidence type="ECO:0000259" key="9">
    <source>
        <dbReference type="PROSITE" id="PS50929"/>
    </source>
</evidence>
<feature type="transmembrane region" description="Helical" evidence="7">
    <location>
        <begin position="135"/>
        <end position="168"/>
    </location>
</feature>
<dbReference type="FunFam" id="3.40.50.300:FF:000218">
    <property type="entry name" value="Multidrug ABC transporter ATP-binding protein"/>
    <property type="match status" value="1"/>
</dbReference>
<feature type="domain" description="ABC transmembrane type-1" evidence="9">
    <location>
        <begin position="17"/>
        <end position="299"/>
    </location>
</feature>
<keyword evidence="11" id="KW-1185">Reference proteome</keyword>
<feature type="domain" description="ABC transporter" evidence="8">
    <location>
        <begin position="332"/>
        <end position="565"/>
    </location>
</feature>
<dbReference type="AlphaFoldDB" id="A0A1M4U7X3"/>
<dbReference type="InterPro" id="IPR027417">
    <property type="entry name" value="P-loop_NTPase"/>
</dbReference>
<feature type="transmembrane region" description="Helical" evidence="7">
    <location>
        <begin position="53"/>
        <end position="74"/>
    </location>
</feature>
<evidence type="ECO:0000256" key="2">
    <source>
        <dbReference type="ARBA" id="ARBA00022692"/>
    </source>
</evidence>
<keyword evidence="5 7" id="KW-1133">Transmembrane helix</keyword>
<dbReference type="InterPro" id="IPR003439">
    <property type="entry name" value="ABC_transporter-like_ATP-bd"/>
</dbReference>
<dbReference type="SMART" id="SM00382">
    <property type="entry name" value="AAA"/>
    <property type="match status" value="1"/>
</dbReference>
<dbReference type="PROSITE" id="PS00211">
    <property type="entry name" value="ABC_TRANSPORTER_1"/>
    <property type="match status" value="1"/>
</dbReference>
<evidence type="ECO:0000256" key="4">
    <source>
        <dbReference type="ARBA" id="ARBA00022840"/>
    </source>
</evidence>
<comment type="subcellular location">
    <subcellularLocation>
        <location evidence="1">Cell membrane</location>
        <topology evidence="1">Multi-pass membrane protein</topology>
    </subcellularLocation>
</comment>
<dbReference type="Gene3D" id="1.20.1560.10">
    <property type="entry name" value="ABC transporter type 1, transmembrane domain"/>
    <property type="match status" value="1"/>
</dbReference>
<feature type="transmembrane region" description="Helical" evidence="7">
    <location>
        <begin position="15"/>
        <end position="33"/>
    </location>
</feature>
<dbReference type="GO" id="GO:0005524">
    <property type="term" value="F:ATP binding"/>
    <property type="evidence" value="ECO:0007669"/>
    <property type="project" value="UniProtKB-KW"/>
</dbReference>
<dbReference type="InterPro" id="IPR039421">
    <property type="entry name" value="Type_1_exporter"/>
</dbReference>
<dbReference type="RefSeq" id="WP_072893193.1">
    <property type="nucleotide sequence ID" value="NZ_FQVM01000004.1"/>
</dbReference>
<name>A0A1M4U7X3_9CLOT</name>
<dbReference type="CDD" id="cd03251">
    <property type="entry name" value="ABCC_MsbA"/>
    <property type="match status" value="1"/>
</dbReference>
<organism evidence="10 11">
    <name type="scientific">Clostridium fallax</name>
    <dbReference type="NCBI Taxonomy" id="1533"/>
    <lineage>
        <taxon>Bacteria</taxon>
        <taxon>Bacillati</taxon>
        <taxon>Bacillota</taxon>
        <taxon>Clostridia</taxon>
        <taxon>Eubacteriales</taxon>
        <taxon>Clostridiaceae</taxon>
        <taxon>Clostridium</taxon>
    </lineage>
</organism>
<dbReference type="Gene3D" id="3.40.50.300">
    <property type="entry name" value="P-loop containing nucleotide triphosphate hydrolases"/>
    <property type="match status" value="1"/>
</dbReference>
<dbReference type="InterPro" id="IPR003593">
    <property type="entry name" value="AAA+_ATPase"/>
</dbReference>
<proteinExistence type="predicted"/>
<dbReference type="GO" id="GO:0005886">
    <property type="term" value="C:plasma membrane"/>
    <property type="evidence" value="ECO:0007669"/>
    <property type="project" value="UniProtKB-SubCell"/>
</dbReference>
<sequence length="570" mass="65275">MIKKFISYYKPYKKLFFLDILVAFIAAACDLVYPMMTRDLINESIPDRDFRMIVIFAVILLLIYIIKMCCAYFMQYWGHVVGVRMQGDMRRDLFKHLQKLPCNYFDNNKTGDIMSRIVNDLMDISELAHHGPEDLFISIVMILGSFIILCTINIPLTIIIFAFIPFMILFTMNKRRKMGKAFMETRLKTADINANLQNSISGIKVSKAFVNNIHEIRKFEIGNKNFKNARESAYKVMAQYFSGMGFCTDLLDYVSMIVGGIFTFTGKINIGDFMAYLLYIKLFTQPIRRLINFTEQYQNGMTGFKRFIDILSIEPEKDKDHAKDIENVKGEIEFKNVSFKYENKNILNNLTLKIESGKILALVGPSGGGKTTFCNLIPRFYEISKGDILVDGNSIYDLTLESLRKNIGIVQQEVFLFTGTIKDNILYGNENSTEYEMIRAAKMANIHDFIMKLEDGYNTYIGERGVKLSGGQKQRISIARVFLKNPPILILDEATSALDNTTEYMIQESLDKLCKGRTTIVVAHRLSTIKNADEIVVLTDKGIEEIGSHEKLLNDNGIYAELYNSQFLNK</sequence>
<evidence type="ECO:0000313" key="11">
    <source>
        <dbReference type="Proteomes" id="UP000184035"/>
    </source>
</evidence>
<dbReference type="PANTHER" id="PTHR43394:SF1">
    <property type="entry name" value="ATP-BINDING CASSETTE SUB-FAMILY B MEMBER 10, MITOCHONDRIAL"/>
    <property type="match status" value="1"/>
</dbReference>
<dbReference type="Pfam" id="PF00664">
    <property type="entry name" value="ABC_membrane"/>
    <property type="match status" value="1"/>
</dbReference>
<protein>
    <submittedName>
        <fullName evidence="10">ATP-binding cassette, subfamily B</fullName>
    </submittedName>
</protein>
<accession>A0A1M4U7X3</accession>
<reference evidence="10 11" key="1">
    <citation type="submission" date="2016-11" db="EMBL/GenBank/DDBJ databases">
        <authorList>
            <person name="Jaros S."/>
            <person name="Januszkiewicz K."/>
            <person name="Wedrychowicz H."/>
        </authorList>
    </citation>
    <scope>NUCLEOTIDE SEQUENCE [LARGE SCALE GENOMIC DNA]</scope>
    <source>
        <strain evidence="10 11">DSM 2631</strain>
    </source>
</reference>
<dbReference type="Proteomes" id="UP000184035">
    <property type="component" value="Unassembled WGS sequence"/>
</dbReference>
<dbReference type="InterPro" id="IPR011527">
    <property type="entry name" value="ABC1_TM_dom"/>
</dbReference>
<dbReference type="InterPro" id="IPR036640">
    <property type="entry name" value="ABC1_TM_sf"/>
</dbReference>
<dbReference type="STRING" id="1533.SAMN05443638_10488"/>
<dbReference type="GO" id="GO:0016887">
    <property type="term" value="F:ATP hydrolysis activity"/>
    <property type="evidence" value="ECO:0007669"/>
    <property type="project" value="InterPro"/>
</dbReference>
<dbReference type="GO" id="GO:0015421">
    <property type="term" value="F:ABC-type oligopeptide transporter activity"/>
    <property type="evidence" value="ECO:0007669"/>
    <property type="project" value="TreeGrafter"/>
</dbReference>